<name>A0A1F6WPZ3_9BACT</name>
<reference evidence="2 3" key="1">
    <citation type="journal article" date="2016" name="Nat. Commun.">
        <title>Thousands of microbial genomes shed light on interconnected biogeochemical processes in an aquifer system.</title>
        <authorList>
            <person name="Anantharaman K."/>
            <person name="Brown C.T."/>
            <person name="Hug L.A."/>
            <person name="Sharon I."/>
            <person name="Castelle C.J."/>
            <person name="Probst A.J."/>
            <person name="Thomas B.C."/>
            <person name="Singh A."/>
            <person name="Wilkins M.J."/>
            <person name="Karaoz U."/>
            <person name="Brodie E.L."/>
            <person name="Williams K.H."/>
            <person name="Hubbard S.S."/>
            <person name="Banfield J.F."/>
        </authorList>
    </citation>
    <scope>NUCLEOTIDE SEQUENCE [LARGE SCALE GENOMIC DNA]</scope>
</reference>
<dbReference type="SUPFAM" id="SSF69786">
    <property type="entry name" value="YggU-like"/>
    <property type="match status" value="1"/>
</dbReference>
<accession>A0A1F6WPZ3</accession>
<evidence type="ECO:0000313" key="3">
    <source>
        <dbReference type="Proteomes" id="UP000179448"/>
    </source>
</evidence>
<dbReference type="Pfam" id="PF02594">
    <property type="entry name" value="DUF167"/>
    <property type="match status" value="1"/>
</dbReference>
<dbReference type="Proteomes" id="UP000179448">
    <property type="component" value="Unassembled WGS sequence"/>
</dbReference>
<dbReference type="Gene3D" id="3.30.1200.10">
    <property type="entry name" value="YggU-like"/>
    <property type="match status" value="1"/>
</dbReference>
<protein>
    <submittedName>
        <fullName evidence="2">Uncharacterized protein</fullName>
    </submittedName>
</protein>
<gene>
    <name evidence="2" type="ORF">A2997_00845</name>
</gene>
<proteinExistence type="inferred from homology"/>
<evidence type="ECO:0000313" key="2">
    <source>
        <dbReference type="EMBL" id="OGI83982.1"/>
    </source>
</evidence>
<dbReference type="InterPro" id="IPR003746">
    <property type="entry name" value="DUF167"/>
</dbReference>
<comment type="similarity">
    <text evidence="1">Belongs to the UPF0235 family.</text>
</comment>
<sequence length="78" mass="8731">MLISIKVFPDAGKDAVLLDSKTDSKRFSVFVREPASQNRANRAVIRALAGHFDVPESRIRIEKGHKSMNKLVNVDIPE</sequence>
<evidence type="ECO:0000256" key="1">
    <source>
        <dbReference type="ARBA" id="ARBA00010364"/>
    </source>
</evidence>
<dbReference type="AlphaFoldDB" id="A0A1F6WPZ3"/>
<dbReference type="InterPro" id="IPR036591">
    <property type="entry name" value="YggU-like_sf"/>
</dbReference>
<dbReference type="EMBL" id="MFUQ01000005">
    <property type="protein sequence ID" value="OGI83982.1"/>
    <property type="molecule type" value="Genomic_DNA"/>
</dbReference>
<dbReference type="SMART" id="SM01152">
    <property type="entry name" value="DUF167"/>
    <property type="match status" value="1"/>
</dbReference>
<dbReference type="NCBIfam" id="TIGR00251">
    <property type="entry name" value="DUF167 family protein"/>
    <property type="match status" value="1"/>
</dbReference>
<comment type="caution">
    <text evidence="2">The sequence shown here is derived from an EMBL/GenBank/DDBJ whole genome shotgun (WGS) entry which is preliminary data.</text>
</comment>
<organism evidence="2 3">
    <name type="scientific">Candidatus Nomurabacteria bacterium RIFCSPLOWO2_01_FULL_36_10b</name>
    <dbReference type="NCBI Taxonomy" id="1801766"/>
    <lineage>
        <taxon>Bacteria</taxon>
        <taxon>Candidatus Nomuraibacteriota</taxon>
    </lineage>
</organism>